<dbReference type="PANTHER" id="PTHR13281">
    <property type="entry name" value="TRANSMEMBRANE PROTEIN 70, MITOCHONDRIAL"/>
    <property type="match status" value="1"/>
</dbReference>
<name>A0A034WT07_BACDO</name>
<feature type="transmembrane region" description="Helical" evidence="2">
    <location>
        <begin position="87"/>
        <end position="106"/>
    </location>
</feature>
<dbReference type="GO" id="GO:0031966">
    <property type="term" value="C:mitochondrial membrane"/>
    <property type="evidence" value="ECO:0007669"/>
    <property type="project" value="TreeGrafter"/>
</dbReference>
<evidence type="ECO:0000256" key="2">
    <source>
        <dbReference type="SAM" id="Phobius"/>
    </source>
</evidence>
<sequence>MLSLRTLLRGSRSLVTIGQHGVKCVTTSKVNFNACLLAPICRSKASQHTVDAQQHRLYASKASSGTNPNEVEDIRVYYGGLAPRMKAVKVFSLATSLAGLAAQPILLEQGLNMGGKPMAVFLCGFAGFFTFVTPLLLHFITKKYVTEIHYNPKSEEYTATTISILLFKIKTTFKPDDVKVPEVPGMFTSFVVHNKPLFVDPALFDDPEHYARIMGYDKPVDYKLDLTKLDKANKNDQ</sequence>
<accession>A0A034WT07</accession>
<dbReference type="Pfam" id="PF06979">
    <property type="entry name" value="TMEM70"/>
    <property type="match status" value="1"/>
</dbReference>
<keyword evidence="2" id="KW-0472">Membrane</keyword>
<dbReference type="GO" id="GO:0033615">
    <property type="term" value="P:mitochondrial proton-transporting ATP synthase complex assembly"/>
    <property type="evidence" value="ECO:0007669"/>
    <property type="project" value="TreeGrafter"/>
</dbReference>
<protein>
    <submittedName>
        <fullName evidence="3">Transmembrane protein 70-like protein, mitochondrial</fullName>
    </submittedName>
</protein>
<dbReference type="InterPro" id="IPR045325">
    <property type="entry name" value="TMEM70/TMEM186/TMEM223"/>
</dbReference>
<dbReference type="InterPro" id="IPR009724">
    <property type="entry name" value="TMEM70"/>
</dbReference>
<organism evidence="3">
    <name type="scientific">Bactrocera dorsalis</name>
    <name type="common">Oriental fruit fly</name>
    <name type="synonym">Dacus dorsalis</name>
    <dbReference type="NCBI Taxonomy" id="27457"/>
    <lineage>
        <taxon>Eukaryota</taxon>
        <taxon>Metazoa</taxon>
        <taxon>Ecdysozoa</taxon>
        <taxon>Arthropoda</taxon>
        <taxon>Hexapoda</taxon>
        <taxon>Insecta</taxon>
        <taxon>Pterygota</taxon>
        <taxon>Neoptera</taxon>
        <taxon>Endopterygota</taxon>
        <taxon>Diptera</taxon>
        <taxon>Brachycera</taxon>
        <taxon>Muscomorpha</taxon>
        <taxon>Tephritoidea</taxon>
        <taxon>Tephritidae</taxon>
        <taxon>Bactrocera</taxon>
        <taxon>Bactrocera</taxon>
    </lineage>
</organism>
<proteinExistence type="inferred from homology"/>
<evidence type="ECO:0000256" key="1">
    <source>
        <dbReference type="ARBA" id="ARBA00005280"/>
    </source>
</evidence>
<reference evidence="3" key="1">
    <citation type="journal article" date="2014" name="BMC Genomics">
        <title>Characterizing the developmental transcriptome of the oriental fruit fly, Bactrocera dorsalis (Diptera: Tephritidae) through comparative genomic analysis with Drosophila melanogaster utilizing modENCODE datasets.</title>
        <authorList>
            <person name="Geib S.M."/>
            <person name="Calla B."/>
            <person name="Hall B."/>
            <person name="Hou S."/>
            <person name="Manoukis N.C."/>
        </authorList>
    </citation>
    <scope>NUCLEOTIDE SEQUENCE</scope>
    <source>
        <strain evidence="3">Punador</strain>
    </source>
</reference>
<evidence type="ECO:0000313" key="3">
    <source>
        <dbReference type="EMBL" id="JAC56913.1"/>
    </source>
</evidence>
<comment type="similarity">
    <text evidence="1">Belongs to the TMEM70 family.</text>
</comment>
<dbReference type="EMBL" id="GAKP01002039">
    <property type="protein sequence ID" value="JAC56913.1"/>
    <property type="molecule type" value="Transcribed_RNA"/>
</dbReference>
<keyword evidence="2" id="KW-1133">Transmembrane helix</keyword>
<keyword evidence="2 3" id="KW-0812">Transmembrane</keyword>
<dbReference type="OrthoDB" id="156886at2759"/>
<gene>
    <name evidence="3" type="primary">TMM70</name>
</gene>
<dbReference type="PANTHER" id="PTHR13281:SF0">
    <property type="entry name" value="TRANSMEMBRANE PROTEIN 70, MITOCHONDRIAL"/>
    <property type="match status" value="1"/>
</dbReference>
<dbReference type="AlphaFoldDB" id="A0A034WT07"/>
<feature type="transmembrane region" description="Helical" evidence="2">
    <location>
        <begin position="118"/>
        <end position="140"/>
    </location>
</feature>